<dbReference type="SUPFAM" id="SSF55021">
    <property type="entry name" value="ACT-like"/>
    <property type="match status" value="1"/>
</dbReference>
<feature type="domain" description="ACT" evidence="8">
    <location>
        <begin position="148"/>
        <end position="219"/>
    </location>
</feature>
<feature type="transmembrane region" description="Helical" evidence="7">
    <location>
        <begin position="7"/>
        <end position="24"/>
    </location>
</feature>
<evidence type="ECO:0000313" key="10">
    <source>
        <dbReference type="Proteomes" id="UP000075737"/>
    </source>
</evidence>
<dbReference type="EMBL" id="LOHZ01000032">
    <property type="protein sequence ID" value="KYO65772.1"/>
    <property type="molecule type" value="Genomic_DNA"/>
</dbReference>
<dbReference type="Pfam" id="PF13291">
    <property type="entry name" value="ACT_4"/>
    <property type="match status" value="1"/>
</dbReference>
<protein>
    <recommendedName>
        <fullName evidence="8">ACT domain-containing protein</fullName>
    </recommendedName>
</protein>
<dbReference type="PRINTS" id="PR01837">
    <property type="entry name" value="MGTCSAPBPROT"/>
</dbReference>
<accession>A0A162MG58</accession>
<feature type="transmembrane region" description="Helical" evidence="7">
    <location>
        <begin position="67"/>
        <end position="89"/>
    </location>
</feature>
<name>A0A162MG58_9FIRM</name>
<dbReference type="Pfam" id="PF02308">
    <property type="entry name" value="MgtC"/>
    <property type="match status" value="1"/>
</dbReference>
<dbReference type="OrthoDB" id="9811198at2"/>
<dbReference type="InterPro" id="IPR003416">
    <property type="entry name" value="MgtC/SapB/SrpB/YhiD_fam"/>
</dbReference>
<evidence type="ECO:0000256" key="4">
    <source>
        <dbReference type="ARBA" id="ARBA00022692"/>
    </source>
</evidence>
<dbReference type="PANTHER" id="PTHR33778:SF1">
    <property type="entry name" value="MAGNESIUM TRANSPORTER YHID-RELATED"/>
    <property type="match status" value="1"/>
</dbReference>
<keyword evidence="4 7" id="KW-0812">Transmembrane</keyword>
<dbReference type="Gene3D" id="3.30.70.260">
    <property type="match status" value="1"/>
</dbReference>
<keyword evidence="5 7" id="KW-1133">Transmembrane helix</keyword>
<dbReference type="PROSITE" id="PS51671">
    <property type="entry name" value="ACT"/>
    <property type="match status" value="1"/>
</dbReference>
<keyword evidence="6 7" id="KW-0472">Membrane</keyword>
<feature type="transmembrane region" description="Helical" evidence="7">
    <location>
        <begin position="36"/>
        <end position="55"/>
    </location>
</feature>
<evidence type="ECO:0000256" key="7">
    <source>
        <dbReference type="SAM" id="Phobius"/>
    </source>
</evidence>
<evidence type="ECO:0000256" key="6">
    <source>
        <dbReference type="ARBA" id="ARBA00023136"/>
    </source>
</evidence>
<keyword evidence="3" id="KW-1003">Cell membrane</keyword>
<comment type="similarity">
    <text evidence="2">Belongs to the MgtC/SapB family.</text>
</comment>
<dbReference type="Proteomes" id="UP000075737">
    <property type="component" value="Unassembled WGS sequence"/>
</dbReference>
<evidence type="ECO:0000256" key="5">
    <source>
        <dbReference type="ARBA" id="ARBA00022989"/>
    </source>
</evidence>
<evidence type="ECO:0000259" key="8">
    <source>
        <dbReference type="PROSITE" id="PS51671"/>
    </source>
</evidence>
<dbReference type="InterPro" id="IPR049177">
    <property type="entry name" value="MgtC_SapB_SrpB_YhiD_N"/>
</dbReference>
<dbReference type="STRING" id="520767.ATZ99_14100"/>
<gene>
    <name evidence="9" type="ORF">ATZ99_14100</name>
</gene>
<evidence type="ECO:0000313" key="9">
    <source>
        <dbReference type="EMBL" id="KYO65772.1"/>
    </source>
</evidence>
<dbReference type="PATRIC" id="fig|520767.4.peg.1513"/>
<proteinExistence type="inferred from homology"/>
<evidence type="ECO:0000256" key="3">
    <source>
        <dbReference type="ARBA" id="ARBA00022475"/>
    </source>
</evidence>
<feature type="transmembrane region" description="Helical" evidence="7">
    <location>
        <begin position="101"/>
        <end position="134"/>
    </location>
</feature>
<dbReference type="GO" id="GO:0005886">
    <property type="term" value="C:plasma membrane"/>
    <property type="evidence" value="ECO:0007669"/>
    <property type="project" value="UniProtKB-SubCell"/>
</dbReference>
<comment type="caution">
    <text evidence="9">The sequence shown here is derived from an EMBL/GenBank/DDBJ whole genome shotgun (WGS) entry which is preliminary data.</text>
</comment>
<organism evidence="9 10">
    <name type="scientific">Thermovenabulum gondwanense</name>
    <dbReference type="NCBI Taxonomy" id="520767"/>
    <lineage>
        <taxon>Bacteria</taxon>
        <taxon>Bacillati</taxon>
        <taxon>Bacillota</taxon>
        <taxon>Clostridia</taxon>
        <taxon>Thermosediminibacterales</taxon>
        <taxon>Thermosediminibacteraceae</taxon>
        <taxon>Thermovenabulum</taxon>
    </lineage>
</organism>
<comment type="subcellular location">
    <subcellularLocation>
        <location evidence="1">Cell membrane</location>
        <topology evidence="1">Multi-pass membrane protein</topology>
    </subcellularLocation>
</comment>
<evidence type="ECO:0000256" key="1">
    <source>
        <dbReference type="ARBA" id="ARBA00004651"/>
    </source>
</evidence>
<keyword evidence="10" id="KW-1185">Reference proteome</keyword>
<sequence length="219" mass="23564">MITQSEVVTRLLLSIILGGIIGIERESVNRPAGFRTHVLVCVGSTLTMLVSIFVFEKFRAFTSTDPSRIAAQVVSGIGFLGAGTIIRVGPTVKGLTTAASLWTVASIGLAIGCGFYSAAIIATIFTFITLISLSRIEAVFINRRLLYNIYVTVSDKPGQLGKIGTVLGEYGISIRNVKMENLDEGRVNINLTVRLPSNVKIEDIIMKLSAIEGVQCIDI</sequence>
<dbReference type="InterPro" id="IPR002912">
    <property type="entry name" value="ACT_dom"/>
</dbReference>
<evidence type="ECO:0000256" key="2">
    <source>
        <dbReference type="ARBA" id="ARBA00009298"/>
    </source>
</evidence>
<reference evidence="9 10" key="1">
    <citation type="submission" date="2015-12" db="EMBL/GenBank/DDBJ databases">
        <title>Draft genome of Thermovenabulum gondwanense isolated from a red thermophilic microbial mat colonisisng an outflow channel of a bore well.</title>
        <authorList>
            <person name="Patel B.K."/>
        </authorList>
    </citation>
    <scope>NUCLEOTIDE SEQUENCE [LARGE SCALE GENOMIC DNA]</scope>
    <source>
        <strain evidence="9 10">R270</strain>
    </source>
</reference>
<dbReference type="InterPro" id="IPR045865">
    <property type="entry name" value="ACT-like_dom_sf"/>
</dbReference>
<dbReference type="AlphaFoldDB" id="A0A162MG58"/>
<dbReference type="RefSeq" id="WP_068748530.1">
    <property type="nucleotide sequence ID" value="NZ_LOHZ01000032.1"/>
</dbReference>
<dbReference type="PANTHER" id="PTHR33778">
    <property type="entry name" value="PROTEIN MGTC"/>
    <property type="match status" value="1"/>
</dbReference>